<evidence type="ECO:0000313" key="3">
    <source>
        <dbReference type="Proteomes" id="UP001292094"/>
    </source>
</evidence>
<evidence type="ECO:0000313" key="2">
    <source>
        <dbReference type="EMBL" id="KAK4311557.1"/>
    </source>
</evidence>
<dbReference type="EMBL" id="JAWZYT010001500">
    <property type="protein sequence ID" value="KAK4311557.1"/>
    <property type="molecule type" value="Genomic_DNA"/>
</dbReference>
<proteinExistence type="predicted"/>
<accession>A0AAE1PR68</accession>
<feature type="compositionally biased region" description="Basic and acidic residues" evidence="1">
    <location>
        <begin position="1"/>
        <end position="61"/>
    </location>
</feature>
<evidence type="ECO:0000256" key="1">
    <source>
        <dbReference type="SAM" id="MobiDB-lite"/>
    </source>
</evidence>
<organism evidence="2 3">
    <name type="scientific">Petrolisthes manimaculis</name>
    <dbReference type="NCBI Taxonomy" id="1843537"/>
    <lineage>
        <taxon>Eukaryota</taxon>
        <taxon>Metazoa</taxon>
        <taxon>Ecdysozoa</taxon>
        <taxon>Arthropoda</taxon>
        <taxon>Crustacea</taxon>
        <taxon>Multicrustacea</taxon>
        <taxon>Malacostraca</taxon>
        <taxon>Eumalacostraca</taxon>
        <taxon>Eucarida</taxon>
        <taxon>Decapoda</taxon>
        <taxon>Pleocyemata</taxon>
        <taxon>Anomura</taxon>
        <taxon>Galatheoidea</taxon>
        <taxon>Porcellanidae</taxon>
        <taxon>Petrolisthes</taxon>
    </lineage>
</organism>
<reference evidence="2" key="1">
    <citation type="submission" date="2023-11" db="EMBL/GenBank/DDBJ databases">
        <title>Genome assemblies of two species of porcelain crab, Petrolisthes cinctipes and Petrolisthes manimaculis (Anomura: Porcellanidae).</title>
        <authorList>
            <person name="Angst P."/>
        </authorList>
    </citation>
    <scope>NUCLEOTIDE SEQUENCE</scope>
    <source>
        <strain evidence="2">PB745_02</strain>
        <tissue evidence="2">Gill</tissue>
    </source>
</reference>
<protein>
    <submittedName>
        <fullName evidence="2">Uncharacterized protein</fullName>
    </submittedName>
</protein>
<keyword evidence="3" id="KW-1185">Reference proteome</keyword>
<name>A0AAE1PR68_9EUCA</name>
<dbReference type="Proteomes" id="UP001292094">
    <property type="component" value="Unassembled WGS sequence"/>
</dbReference>
<feature type="region of interest" description="Disordered" evidence="1">
    <location>
        <begin position="1"/>
        <end position="77"/>
    </location>
</feature>
<gene>
    <name evidence="2" type="ORF">Pmani_016923</name>
</gene>
<sequence>MEGRKKDRRVRLMEGKGRGQKEVRKEKEKEGGKRDRLMDVEGREGKGRRDRRKEKEKEGGKRQVGKICGCRRKGREG</sequence>
<dbReference type="AlphaFoldDB" id="A0AAE1PR68"/>
<comment type="caution">
    <text evidence="2">The sequence shown here is derived from an EMBL/GenBank/DDBJ whole genome shotgun (WGS) entry which is preliminary data.</text>
</comment>